<gene>
    <name evidence="3" type="ORF">g.53826</name>
</gene>
<feature type="chain" id="PRO_5008586682" evidence="2">
    <location>
        <begin position="18"/>
        <end position="260"/>
    </location>
</feature>
<sequence length="260" mass="29030">VVVQFVVFSAVFSSTLGLSGVGVVEVYDVTTVYDVGHVSSDGRPRGVTGRVHKRGNANGLPLNGSSNRIFSPSPEYRGLSCDAVTGCDWDKEGWKLDPVGNYVTMKRGVAYPVGNLFEITLIERGPGDTNPYVLLTTGTSNLREESQFHFMRFWKMLPSQFYADCAPKLRRISYAYALTVEDRDGSSLDIGCHQRFHYFNGDPSLKVVIDYRQIITGYNDTNPVFSWPSSIDINYISHHSSDSFYVPSIRVSELSTRKLK</sequence>
<reference evidence="3" key="1">
    <citation type="submission" date="2015-11" db="EMBL/GenBank/DDBJ databases">
        <title>De novo transcriptome assembly of four potential Pierce s Disease insect vectors from Arizona vineyards.</title>
        <authorList>
            <person name="Tassone E.E."/>
        </authorList>
    </citation>
    <scope>NUCLEOTIDE SEQUENCE</scope>
</reference>
<organism evidence="3">
    <name type="scientific">Graphocephala atropunctata</name>
    <dbReference type="NCBI Taxonomy" id="36148"/>
    <lineage>
        <taxon>Eukaryota</taxon>
        <taxon>Metazoa</taxon>
        <taxon>Ecdysozoa</taxon>
        <taxon>Arthropoda</taxon>
        <taxon>Hexapoda</taxon>
        <taxon>Insecta</taxon>
        <taxon>Pterygota</taxon>
        <taxon>Neoptera</taxon>
        <taxon>Paraneoptera</taxon>
        <taxon>Hemiptera</taxon>
        <taxon>Auchenorrhyncha</taxon>
        <taxon>Membracoidea</taxon>
        <taxon>Cicadellidae</taxon>
        <taxon>Cicadellinae</taxon>
        <taxon>Cicadellini</taxon>
        <taxon>Graphocephala</taxon>
    </lineage>
</organism>
<accession>A0A1B6KGM0</accession>
<dbReference type="AlphaFoldDB" id="A0A1B6KGM0"/>
<evidence type="ECO:0000256" key="2">
    <source>
        <dbReference type="SAM" id="SignalP"/>
    </source>
</evidence>
<feature type="non-terminal residue" evidence="3">
    <location>
        <position position="1"/>
    </location>
</feature>
<feature type="signal peptide" evidence="2">
    <location>
        <begin position="1"/>
        <end position="17"/>
    </location>
</feature>
<proteinExistence type="predicted"/>
<dbReference type="EMBL" id="GEBQ01029663">
    <property type="protein sequence ID" value="JAT10314.1"/>
    <property type="molecule type" value="Transcribed_RNA"/>
</dbReference>
<evidence type="ECO:0000313" key="3">
    <source>
        <dbReference type="EMBL" id="JAT10314.1"/>
    </source>
</evidence>
<feature type="region of interest" description="Disordered" evidence="1">
    <location>
        <begin position="44"/>
        <end position="64"/>
    </location>
</feature>
<evidence type="ECO:0000256" key="1">
    <source>
        <dbReference type="SAM" id="MobiDB-lite"/>
    </source>
</evidence>
<name>A0A1B6KGM0_9HEMI</name>
<keyword evidence="2" id="KW-0732">Signal</keyword>
<feature type="non-terminal residue" evidence="3">
    <location>
        <position position="260"/>
    </location>
</feature>
<protein>
    <submittedName>
        <fullName evidence="3">Uncharacterized protein</fullName>
    </submittedName>
</protein>